<dbReference type="InterPro" id="IPR024368">
    <property type="entry name" value="Ecl1/2/3"/>
</dbReference>
<gene>
    <name evidence="2" type="ORF">WHR41_04519</name>
</gene>
<comment type="caution">
    <text evidence="2">The sequence shown here is derived from an EMBL/GenBank/DDBJ whole genome shotgun (WGS) entry which is preliminary data.</text>
</comment>
<feature type="region of interest" description="Disordered" evidence="1">
    <location>
        <begin position="30"/>
        <end position="52"/>
    </location>
</feature>
<feature type="compositionally biased region" description="Low complexity" evidence="1">
    <location>
        <begin position="32"/>
        <end position="42"/>
    </location>
</feature>
<evidence type="ECO:0000256" key="1">
    <source>
        <dbReference type="SAM" id="MobiDB-lite"/>
    </source>
</evidence>
<dbReference type="Pfam" id="PF12855">
    <property type="entry name" value="Ecl1"/>
    <property type="match status" value="1"/>
</dbReference>
<evidence type="ECO:0000313" key="2">
    <source>
        <dbReference type="EMBL" id="KAL1586747.1"/>
    </source>
</evidence>
<name>A0AB34KSH3_9PEZI</name>
<feature type="compositionally biased region" description="Low complexity" evidence="1">
    <location>
        <begin position="72"/>
        <end position="106"/>
    </location>
</feature>
<evidence type="ECO:0000313" key="3">
    <source>
        <dbReference type="Proteomes" id="UP000803884"/>
    </source>
</evidence>
<organism evidence="2 3">
    <name type="scientific">Cladosporium halotolerans</name>
    <dbReference type="NCBI Taxonomy" id="1052096"/>
    <lineage>
        <taxon>Eukaryota</taxon>
        <taxon>Fungi</taxon>
        <taxon>Dikarya</taxon>
        <taxon>Ascomycota</taxon>
        <taxon>Pezizomycotina</taxon>
        <taxon>Dothideomycetes</taxon>
        <taxon>Dothideomycetidae</taxon>
        <taxon>Cladosporiales</taxon>
        <taxon>Cladosporiaceae</taxon>
        <taxon>Cladosporium</taxon>
    </lineage>
</organism>
<dbReference type="Proteomes" id="UP000803884">
    <property type="component" value="Unassembled WGS sequence"/>
</dbReference>
<reference evidence="2 3" key="1">
    <citation type="journal article" date="2020" name="Microbiol. Resour. Announc.">
        <title>Draft Genome Sequence of a Cladosporium Species Isolated from the Mesophotic Ascidian Didemnum maculosum.</title>
        <authorList>
            <person name="Gioti A."/>
            <person name="Siaperas R."/>
            <person name="Nikolaivits E."/>
            <person name="Le Goff G."/>
            <person name="Ouazzani J."/>
            <person name="Kotoulas G."/>
            <person name="Topakas E."/>
        </authorList>
    </citation>
    <scope>NUCLEOTIDE SEQUENCE [LARGE SCALE GENOMIC DNA]</scope>
    <source>
        <strain evidence="2 3">TM138-S3</strain>
    </source>
</reference>
<proteinExistence type="predicted"/>
<keyword evidence="3" id="KW-1185">Reference proteome</keyword>
<accession>A0AB34KSH3</accession>
<dbReference type="RefSeq" id="XP_069229852.1">
    <property type="nucleotide sequence ID" value="XM_069373125.1"/>
</dbReference>
<dbReference type="AlphaFoldDB" id="A0AB34KSH3"/>
<protein>
    <submittedName>
        <fullName evidence="2">Uncharacterized protein</fullName>
    </submittedName>
</protein>
<sequence length="134" mass="14440">MDCFQDFCLACDKQCEGSYCSQSCRLADLEKAPTSASTPTTPRSEHGWDSAHPGYVLTPAYNFTERDDKRLSTSSSSSSAARALTPSSSRTSLSSTSSSSVPSAGLSKQARAALQDYFSSFDQTRAAKRRSSLR</sequence>
<dbReference type="GeneID" id="96005963"/>
<feature type="region of interest" description="Disordered" evidence="1">
    <location>
        <begin position="67"/>
        <end position="106"/>
    </location>
</feature>
<dbReference type="EMBL" id="JAAQHG020000013">
    <property type="protein sequence ID" value="KAL1586747.1"/>
    <property type="molecule type" value="Genomic_DNA"/>
</dbReference>